<dbReference type="CDD" id="cd03013">
    <property type="entry name" value="PRX5_like"/>
    <property type="match status" value="1"/>
</dbReference>
<dbReference type="GO" id="GO:0034599">
    <property type="term" value="P:cellular response to oxidative stress"/>
    <property type="evidence" value="ECO:0007669"/>
    <property type="project" value="InterPro"/>
</dbReference>
<comment type="caution">
    <text evidence="8">The sequence shown here is derived from an EMBL/GenBank/DDBJ whole genome shotgun (WGS) entry which is preliminary data.</text>
</comment>
<protein>
    <recommendedName>
        <fullName evidence="6">Glutathione-dependent peroxiredoxin</fullName>
        <ecNumber evidence="6">1.11.1.27</ecNumber>
    </recommendedName>
</protein>
<dbReference type="GO" id="GO:0008379">
    <property type="term" value="F:thioredoxin peroxidase activity"/>
    <property type="evidence" value="ECO:0007669"/>
    <property type="project" value="InterPro"/>
</dbReference>
<comment type="similarity">
    <text evidence="6">Belongs to the peroxiredoxin family. Prx5 subfamily.</text>
</comment>
<evidence type="ECO:0000259" key="7">
    <source>
        <dbReference type="PROSITE" id="PS51352"/>
    </source>
</evidence>
<name>A0A848F5R9_9BURK</name>
<sequence>MLKVGDRLPNGALYEFIEVEGEGCSLGPNAFDIAQSTAGRTVAIFGLPGAFTPTCSAQHVPGYVAAADDLKAAGVDEIWCVSVNDAFVMGAWGRAQGAAGKVRMMADGNGDFARAAGLELDLTARGLGKRLQRCSMLVVDGVVRALNVEAPGKFEVSDAQTLLAQARALPRG</sequence>
<feature type="active site" description="Cysteine sulfenic acid (-SOH) intermediate" evidence="5">
    <location>
        <position position="55"/>
    </location>
</feature>
<evidence type="ECO:0000256" key="6">
    <source>
        <dbReference type="RuleBase" id="RU366011"/>
    </source>
</evidence>
<dbReference type="RefSeq" id="WP_169158621.1">
    <property type="nucleotide sequence ID" value="NZ_JABBFW010000001.1"/>
</dbReference>
<organism evidence="8 9">
    <name type="scientific">Azohydromonas caseinilytica</name>
    <dbReference type="NCBI Taxonomy" id="2728836"/>
    <lineage>
        <taxon>Bacteria</taxon>
        <taxon>Pseudomonadati</taxon>
        <taxon>Pseudomonadota</taxon>
        <taxon>Betaproteobacteria</taxon>
        <taxon>Burkholderiales</taxon>
        <taxon>Sphaerotilaceae</taxon>
        <taxon>Azohydromonas</taxon>
    </lineage>
</organism>
<keyword evidence="2 6" id="KW-0049">Antioxidant</keyword>
<evidence type="ECO:0000256" key="2">
    <source>
        <dbReference type="ARBA" id="ARBA00022862"/>
    </source>
</evidence>
<dbReference type="InterPro" id="IPR013740">
    <property type="entry name" value="Redoxin"/>
</dbReference>
<evidence type="ECO:0000313" key="9">
    <source>
        <dbReference type="Proteomes" id="UP000574067"/>
    </source>
</evidence>
<dbReference type="PANTHER" id="PTHR10430:SF16">
    <property type="entry name" value="PEROXIREDOXIN-5, MITOCHONDRIAL"/>
    <property type="match status" value="1"/>
</dbReference>
<evidence type="ECO:0000256" key="4">
    <source>
        <dbReference type="ARBA" id="ARBA00023284"/>
    </source>
</evidence>
<dbReference type="InterPro" id="IPR013766">
    <property type="entry name" value="Thioredoxin_domain"/>
</dbReference>
<dbReference type="GO" id="GO:0005737">
    <property type="term" value="C:cytoplasm"/>
    <property type="evidence" value="ECO:0007669"/>
    <property type="project" value="TreeGrafter"/>
</dbReference>
<proteinExistence type="inferred from homology"/>
<comment type="function">
    <text evidence="6">Thiol-specific peroxidase that catalyzes the reduction of hydrogen peroxide and organic hydroperoxides to water and alcohols, respectively. Plays a role in cell protection against oxidative stress by detoxifying peroxides.</text>
</comment>
<dbReference type="EMBL" id="JABBFW010000001">
    <property type="protein sequence ID" value="NML13713.1"/>
    <property type="molecule type" value="Genomic_DNA"/>
</dbReference>
<evidence type="ECO:0000313" key="8">
    <source>
        <dbReference type="EMBL" id="NML13713.1"/>
    </source>
</evidence>
<keyword evidence="1 6" id="KW-0575">Peroxidase</keyword>
<evidence type="ECO:0000256" key="3">
    <source>
        <dbReference type="ARBA" id="ARBA00023002"/>
    </source>
</evidence>
<dbReference type="Pfam" id="PF08534">
    <property type="entry name" value="Redoxin"/>
    <property type="match status" value="1"/>
</dbReference>
<dbReference type="EC" id="1.11.1.27" evidence="6"/>
<reference evidence="8 9" key="1">
    <citation type="submission" date="2020-04" db="EMBL/GenBank/DDBJ databases">
        <title>Azohydromonas sp. isolated from soil.</title>
        <authorList>
            <person name="Dahal R.H."/>
        </authorList>
    </citation>
    <scope>NUCLEOTIDE SEQUENCE [LARGE SCALE GENOMIC DNA]</scope>
    <source>
        <strain evidence="8 9">G-1-1-14</strain>
    </source>
</reference>
<dbReference type="PANTHER" id="PTHR10430">
    <property type="entry name" value="PEROXIREDOXIN"/>
    <property type="match status" value="1"/>
</dbReference>
<dbReference type="FunFam" id="3.40.30.10:FF:000020">
    <property type="entry name" value="Peroxiredoxin"/>
    <property type="match status" value="1"/>
</dbReference>
<dbReference type="Gene3D" id="3.40.30.10">
    <property type="entry name" value="Glutaredoxin"/>
    <property type="match status" value="1"/>
</dbReference>
<comment type="catalytic activity">
    <reaction evidence="6">
        <text>a hydroperoxide + 2 glutathione = an alcohol + glutathione disulfide + H2O</text>
        <dbReference type="Rhea" id="RHEA:62632"/>
        <dbReference type="ChEBI" id="CHEBI:15377"/>
        <dbReference type="ChEBI" id="CHEBI:30879"/>
        <dbReference type="ChEBI" id="CHEBI:35924"/>
        <dbReference type="ChEBI" id="CHEBI:57925"/>
        <dbReference type="ChEBI" id="CHEBI:58297"/>
        <dbReference type="EC" id="1.11.1.27"/>
    </reaction>
</comment>
<keyword evidence="4 6" id="KW-0676">Redox-active center</keyword>
<dbReference type="GO" id="GO:0045454">
    <property type="term" value="P:cell redox homeostasis"/>
    <property type="evidence" value="ECO:0007669"/>
    <property type="project" value="TreeGrafter"/>
</dbReference>
<dbReference type="InterPro" id="IPR036249">
    <property type="entry name" value="Thioredoxin-like_sf"/>
</dbReference>
<dbReference type="PROSITE" id="PS51352">
    <property type="entry name" value="THIOREDOXIN_2"/>
    <property type="match status" value="1"/>
</dbReference>
<feature type="domain" description="Thioredoxin" evidence="7">
    <location>
        <begin position="2"/>
        <end position="168"/>
    </location>
</feature>
<dbReference type="InterPro" id="IPR037944">
    <property type="entry name" value="PRX5-like"/>
</dbReference>
<dbReference type="GO" id="GO:0042744">
    <property type="term" value="P:hydrogen peroxide catabolic process"/>
    <property type="evidence" value="ECO:0007669"/>
    <property type="project" value="TreeGrafter"/>
</dbReference>
<gene>
    <name evidence="8" type="ORF">HHL10_01790</name>
</gene>
<evidence type="ECO:0000256" key="5">
    <source>
        <dbReference type="PIRSR" id="PIRSR637944-1"/>
    </source>
</evidence>
<dbReference type="Proteomes" id="UP000574067">
    <property type="component" value="Unassembled WGS sequence"/>
</dbReference>
<dbReference type="AlphaFoldDB" id="A0A848F5R9"/>
<accession>A0A848F5R9</accession>
<dbReference type="SUPFAM" id="SSF52833">
    <property type="entry name" value="Thioredoxin-like"/>
    <property type="match status" value="1"/>
</dbReference>
<evidence type="ECO:0000256" key="1">
    <source>
        <dbReference type="ARBA" id="ARBA00022559"/>
    </source>
</evidence>
<keyword evidence="9" id="KW-1185">Reference proteome</keyword>
<keyword evidence="3 6" id="KW-0560">Oxidoreductase</keyword>